<evidence type="ECO:0000313" key="2">
    <source>
        <dbReference type="Proteomes" id="UP000503004"/>
    </source>
</evidence>
<evidence type="ECO:0000313" key="1">
    <source>
        <dbReference type="EMBL" id="QJD31232.1"/>
    </source>
</evidence>
<dbReference type="RefSeq" id="WP_169604497.1">
    <property type="nucleotide sequence ID" value="NZ_CP046565.1"/>
</dbReference>
<dbReference type="AlphaFoldDB" id="A0A858QBB5"/>
<reference evidence="2" key="1">
    <citation type="submission" date="2019-12" db="EMBL/GenBank/DDBJ databases">
        <authorList>
            <person name="Awala S.I."/>
            <person name="Rhee S.K."/>
        </authorList>
    </citation>
    <scope>NUCLEOTIDE SEQUENCE [LARGE SCALE GENOMIC DNA]</scope>
    <source>
        <strain evidence="2">IM1</strain>
    </source>
</reference>
<organism evidence="1 2">
    <name type="scientific">Methylococcus geothermalis</name>
    <dbReference type="NCBI Taxonomy" id="2681310"/>
    <lineage>
        <taxon>Bacteria</taxon>
        <taxon>Pseudomonadati</taxon>
        <taxon>Pseudomonadota</taxon>
        <taxon>Gammaproteobacteria</taxon>
        <taxon>Methylococcales</taxon>
        <taxon>Methylococcaceae</taxon>
        <taxon>Methylococcus</taxon>
    </lineage>
</organism>
<dbReference type="EMBL" id="CP046565">
    <property type="protein sequence ID" value="QJD31232.1"/>
    <property type="molecule type" value="Genomic_DNA"/>
</dbReference>
<protein>
    <submittedName>
        <fullName evidence="1">DUF1249 domain-containing protein</fullName>
    </submittedName>
</protein>
<dbReference type="Proteomes" id="UP000503004">
    <property type="component" value="Chromosome"/>
</dbReference>
<sequence>MSRFLPRNRSYWLAKLCEANYERLVALVPDLDQIRPALKASVDGKPALHIRLLERSPYTLTLELTHAFGCAMEELHEPAVRIRVYLDARSVEVLSDHCRPEVRDALRDEATPQRVLDYKWSLNYFLARWLDYCVDSRYRLSARPADLHPWMDNSAPA</sequence>
<gene>
    <name evidence="1" type="ORF">GNH96_15650</name>
</gene>
<accession>A0A858QBB5</accession>
<dbReference type="Pfam" id="PF06853">
    <property type="entry name" value="DUF1249"/>
    <property type="match status" value="1"/>
</dbReference>
<dbReference type="PANTHER" id="PTHR38774:SF1">
    <property type="entry name" value="CYTOPLASMIC PROTEIN"/>
    <property type="match status" value="1"/>
</dbReference>
<keyword evidence="2" id="KW-1185">Reference proteome</keyword>
<dbReference type="KEGG" id="metu:GNH96_15650"/>
<proteinExistence type="predicted"/>
<name>A0A858QBB5_9GAMM</name>
<dbReference type="InterPro" id="IPR009659">
    <property type="entry name" value="DUF1249"/>
</dbReference>
<dbReference type="PANTHER" id="PTHR38774">
    <property type="entry name" value="CYTOPLASMIC PROTEIN-RELATED"/>
    <property type="match status" value="1"/>
</dbReference>